<organism evidence="4 5">
    <name type="scientific">Patiria miniata</name>
    <name type="common">Bat star</name>
    <name type="synonym">Asterina miniata</name>
    <dbReference type="NCBI Taxonomy" id="46514"/>
    <lineage>
        <taxon>Eukaryota</taxon>
        <taxon>Metazoa</taxon>
        <taxon>Echinodermata</taxon>
        <taxon>Eleutherozoa</taxon>
        <taxon>Asterozoa</taxon>
        <taxon>Asteroidea</taxon>
        <taxon>Valvatacea</taxon>
        <taxon>Valvatida</taxon>
        <taxon>Asterinidae</taxon>
        <taxon>Patiria</taxon>
    </lineage>
</organism>
<proteinExistence type="inferred from homology"/>
<dbReference type="RefSeq" id="XP_038065350.1">
    <property type="nucleotide sequence ID" value="XM_038209422.1"/>
</dbReference>
<protein>
    <recommendedName>
        <fullName evidence="3">Sulfotransferase domain-containing protein</fullName>
    </recommendedName>
</protein>
<dbReference type="OrthoDB" id="205623at2759"/>
<dbReference type="GO" id="GO:0008146">
    <property type="term" value="F:sulfotransferase activity"/>
    <property type="evidence" value="ECO:0007669"/>
    <property type="project" value="InterPro"/>
</dbReference>
<evidence type="ECO:0000256" key="2">
    <source>
        <dbReference type="ARBA" id="ARBA00022679"/>
    </source>
</evidence>
<dbReference type="PANTHER" id="PTHR11783">
    <property type="entry name" value="SULFOTRANSFERASE SULT"/>
    <property type="match status" value="1"/>
</dbReference>
<evidence type="ECO:0000313" key="4">
    <source>
        <dbReference type="EnsemblMetazoa" id="XP_038065350.1"/>
    </source>
</evidence>
<dbReference type="FunFam" id="3.40.50.300:FF:000433">
    <property type="entry name" value="Estrogen sulfotransferase"/>
    <property type="match status" value="1"/>
</dbReference>
<comment type="similarity">
    <text evidence="1">Belongs to the sulfotransferase 1 family.</text>
</comment>
<feature type="domain" description="Sulfotransferase" evidence="3">
    <location>
        <begin position="53"/>
        <end position="308"/>
    </location>
</feature>
<dbReference type="GeneID" id="119735635"/>
<dbReference type="InterPro" id="IPR000863">
    <property type="entry name" value="Sulfotransferase_dom"/>
</dbReference>
<dbReference type="SUPFAM" id="SSF52540">
    <property type="entry name" value="P-loop containing nucleoside triphosphate hydrolases"/>
    <property type="match status" value="1"/>
</dbReference>
<dbReference type="Gene3D" id="3.40.50.300">
    <property type="entry name" value="P-loop containing nucleotide triphosphate hydrolases"/>
    <property type="match status" value="1"/>
</dbReference>
<evidence type="ECO:0000259" key="3">
    <source>
        <dbReference type="Pfam" id="PF00685"/>
    </source>
</evidence>
<evidence type="ECO:0000256" key="1">
    <source>
        <dbReference type="ARBA" id="ARBA00005771"/>
    </source>
</evidence>
<dbReference type="Proteomes" id="UP000887568">
    <property type="component" value="Unplaced"/>
</dbReference>
<keyword evidence="2" id="KW-0808">Transferase</keyword>
<name>A0A914AMU2_PATMI</name>
<dbReference type="AlphaFoldDB" id="A0A914AMU2"/>
<reference evidence="4" key="1">
    <citation type="submission" date="2022-11" db="UniProtKB">
        <authorList>
            <consortium name="EnsemblMetazoa"/>
        </authorList>
    </citation>
    <scope>IDENTIFICATION</scope>
</reference>
<keyword evidence="5" id="KW-1185">Reference proteome</keyword>
<sequence length="313" mass="36772">MDKYVTIEEYRELRKNEFTDKYPHTLGEYEGVQLNFSVCEMMDELRSFEVRADDCWIVTYPKAGTTWVQEIVLCAKHDGNLQEVNKTHTKFQVPFLEQSMPQEIRRLKNLPPTHRIAAEIPSPRVIKSHLPGQLLPPQIWTKKAKIVYVIRNPKDLMVSYFYFENLLNLKGAGLPFEEYLEYRNSNKASYGSWWDHYLYFWKRRHQPNVLLLRFEDLKRDLRGNVETISRFLGKALSAKTLDDITEHCSFDNMKSNPMINPDYLLSTDERPGRSFMRKGKSGSWKTHFTVAQNEAMDALIKEKLHGTGLTFDH</sequence>
<dbReference type="InterPro" id="IPR027417">
    <property type="entry name" value="P-loop_NTPase"/>
</dbReference>
<dbReference type="Pfam" id="PF00685">
    <property type="entry name" value="Sulfotransfer_1"/>
    <property type="match status" value="1"/>
</dbReference>
<accession>A0A914AMU2</accession>
<dbReference type="EnsemblMetazoa" id="XM_038209422.1">
    <property type="protein sequence ID" value="XP_038065350.1"/>
    <property type="gene ID" value="LOC119735635"/>
</dbReference>
<evidence type="ECO:0000313" key="5">
    <source>
        <dbReference type="Proteomes" id="UP000887568"/>
    </source>
</evidence>